<dbReference type="OrthoDB" id="5503349at2"/>
<evidence type="ECO:0000256" key="7">
    <source>
        <dbReference type="ARBA" id="ARBA00022989"/>
    </source>
</evidence>
<dbReference type="Pfam" id="PF02653">
    <property type="entry name" value="BPD_transp_2"/>
    <property type="match status" value="1"/>
</dbReference>
<keyword evidence="6 11" id="KW-0812">Transmembrane</keyword>
<dbReference type="EMBL" id="FYEH01000008">
    <property type="protein sequence ID" value="SNB71476.1"/>
    <property type="molecule type" value="Genomic_DNA"/>
</dbReference>
<evidence type="ECO:0000256" key="9">
    <source>
        <dbReference type="ARBA" id="ARBA00025439"/>
    </source>
</evidence>
<reference evidence="12 13" key="1">
    <citation type="submission" date="2017-06" db="EMBL/GenBank/DDBJ databases">
        <authorList>
            <person name="Kim H.J."/>
            <person name="Triplett B.A."/>
        </authorList>
    </citation>
    <scope>NUCLEOTIDE SEQUENCE [LARGE SCALE GENOMIC DNA]</scope>
    <source>
        <strain evidence="12 13">B29T1</strain>
    </source>
</reference>
<evidence type="ECO:0000256" key="6">
    <source>
        <dbReference type="ARBA" id="ARBA00022692"/>
    </source>
</evidence>
<feature type="transmembrane region" description="Helical" evidence="11">
    <location>
        <begin position="243"/>
        <end position="271"/>
    </location>
</feature>
<accession>A0A212RGV5</accession>
<feature type="transmembrane region" description="Helical" evidence="11">
    <location>
        <begin position="197"/>
        <end position="223"/>
    </location>
</feature>
<evidence type="ECO:0000256" key="5">
    <source>
        <dbReference type="ARBA" id="ARBA00022519"/>
    </source>
</evidence>
<evidence type="ECO:0000256" key="10">
    <source>
        <dbReference type="ARBA" id="ARBA00039382"/>
    </source>
</evidence>
<organism evidence="12 13">
    <name type="scientific">Arboricoccus pini</name>
    <dbReference type="NCBI Taxonomy" id="1963835"/>
    <lineage>
        <taxon>Bacteria</taxon>
        <taxon>Pseudomonadati</taxon>
        <taxon>Pseudomonadota</taxon>
        <taxon>Alphaproteobacteria</taxon>
        <taxon>Geminicoccales</taxon>
        <taxon>Geminicoccaceae</taxon>
        <taxon>Arboricoccus</taxon>
    </lineage>
</organism>
<comment type="subunit">
    <text evidence="2">The complex is composed of two ATP-binding proteins (LsrA), two transmembrane proteins (LsrC and LsrD) and a solute-binding protein (LsrB).</text>
</comment>
<dbReference type="GO" id="GO:0005886">
    <property type="term" value="C:plasma membrane"/>
    <property type="evidence" value="ECO:0007669"/>
    <property type="project" value="UniProtKB-SubCell"/>
</dbReference>
<dbReference type="PANTHER" id="PTHR32196:SF29">
    <property type="entry name" value="AUTOINDUCER 2 IMPORT SYSTEM PERMEASE PROTEIN LSRC"/>
    <property type="match status" value="1"/>
</dbReference>
<keyword evidence="3" id="KW-0813">Transport</keyword>
<feature type="transmembrane region" description="Helical" evidence="11">
    <location>
        <begin position="36"/>
        <end position="57"/>
    </location>
</feature>
<keyword evidence="4" id="KW-1003">Cell membrane</keyword>
<evidence type="ECO:0000256" key="2">
    <source>
        <dbReference type="ARBA" id="ARBA00011262"/>
    </source>
</evidence>
<dbReference type="InterPro" id="IPR001851">
    <property type="entry name" value="ABC_transp_permease"/>
</dbReference>
<dbReference type="CDD" id="cd06579">
    <property type="entry name" value="TM_PBP1_transp_AraH_like"/>
    <property type="match status" value="1"/>
</dbReference>
<dbReference type="PANTHER" id="PTHR32196">
    <property type="entry name" value="ABC TRANSPORTER PERMEASE PROTEIN YPHD-RELATED-RELATED"/>
    <property type="match status" value="1"/>
</dbReference>
<evidence type="ECO:0000256" key="1">
    <source>
        <dbReference type="ARBA" id="ARBA00004651"/>
    </source>
</evidence>
<protein>
    <recommendedName>
        <fullName evidence="10">Autoinducer 2 import system permease protein LsrC</fullName>
    </recommendedName>
</protein>
<keyword evidence="7 11" id="KW-1133">Transmembrane helix</keyword>
<evidence type="ECO:0000256" key="4">
    <source>
        <dbReference type="ARBA" id="ARBA00022475"/>
    </source>
</evidence>
<feature type="transmembrane region" description="Helical" evidence="11">
    <location>
        <begin position="88"/>
        <end position="109"/>
    </location>
</feature>
<name>A0A212RGV5_9PROT</name>
<keyword evidence="5" id="KW-0997">Cell inner membrane</keyword>
<evidence type="ECO:0000313" key="12">
    <source>
        <dbReference type="EMBL" id="SNB71476.1"/>
    </source>
</evidence>
<evidence type="ECO:0000256" key="8">
    <source>
        <dbReference type="ARBA" id="ARBA00023136"/>
    </source>
</evidence>
<sequence length="321" mass="32598">MSTEPIGRELVLGLAILAACLAFALASPFFATPANALIIGRNAIELLLIGLGLTFVLAGGGIDVAVGMVMGLAAIAAAHGLLMGLPAGLALTLAVLAGTLLGCLTGMVVAIGRVPAIVATIGLYGVYRTAIFVWLGGQWLSGLPSGLTDLLSGTLLGLPVALLVVVLAYALAHVLLRRTPFGIHLLAVGHDEDKARLMGVNVVGTRLVAFALGGGLAGLAGAFHVATYRNVEMTIGSNTALDAIAAVILGGTSILGGRASLLGTMLGIILLRVLQNGLVLVGVPSLWQTVVTGLLLLGVLSLEGHLLGLGDRLRNFWRQPA</sequence>
<dbReference type="AlphaFoldDB" id="A0A212RGV5"/>
<keyword evidence="13" id="KW-1185">Reference proteome</keyword>
<comment type="function">
    <text evidence="9">Part of the ABC transporter complex LsrABCD involved in autoinducer 2 (AI-2) import. Probably responsible for the translocation of the substrate across the membrane.</text>
</comment>
<feature type="transmembrane region" description="Helical" evidence="11">
    <location>
        <begin position="155"/>
        <end position="176"/>
    </location>
</feature>
<comment type="subcellular location">
    <subcellularLocation>
        <location evidence="1">Cell membrane</location>
        <topology evidence="1">Multi-pass membrane protein</topology>
    </subcellularLocation>
</comment>
<evidence type="ECO:0000256" key="11">
    <source>
        <dbReference type="SAM" id="Phobius"/>
    </source>
</evidence>
<dbReference type="GO" id="GO:0022857">
    <property type="term" value="F:transmembrane transporter activity"/>
    <property type="evidence" value="ECO:0007669"/>
    <property type="project" value="InterPro"/>
</dbReference>
<feature type="transmembrane region" description="Helical" evidence="11">
    <location>
        <begin position="116"/>
        <end position="135"/>
    </location>
</feature>
<dbReference type="Proteomes" id="UP000197065">
    <property type="component" value="Unassembled WGS sequence"/>
</dbReference>
<feature type="transmembrane region" description="Helical" evidence="11">
    <location>
        <begin position="278"/>
        <end position="302"/>
    </location>
</feature>
<evidence type="ECO:0000313" key="13">
    <source>
        <dbReference type="Proteomes" id="UP000197065"/>
    </source>
</evidence>
<dbReference type="RefSeq" id="WP_088561912.1">
    <property type="nucleotide sequence ID" value="NZ_FYEH01000008.1"/>
</dbReference>
<keyword evidence="8 11" id="KW-0472">Membrane</keyword>
<proteinExistence type="predicted"/>
<evidence type="ECO:0000256" key="3">
    <source>
        <dbReference type="ARBA" id="ARBA00022448"/>
    </source>
</evidence>
<gene>
    <name evidence="12" type="ORF">SAMN07250955_108129</name>
</gene>